<protein>
    <submittedName>
        <fullName evidence="2">Uncharacterized protein</fullName>
    </submittedName>
</protein>
<proteinExistence type="predicted"/>
<accession>A0A4C1ZXJ3</accession>
<evidence type="ECO:0000313" key="2">
    <source>
        <dbReference type="EMBL" id="GBP92222.1"/>
    </source>
</evidence>
<reference evidence="2 3" key="1">
    <citation type="journal article" date="2019" name="Commun. Biol.">
        <title>The bagworm genome reveals a unique fibroin gene that provides high tensile strength.</title>
        <authorList>
            <person name="Kono N."/>
            <person name="Nakamura H."/>
            <person name="Ohtoshi R."/>
            <person name="Tomita M."/>
            <person name="Numata K."/>
            <person name="Arakawa K."/>
        </authorList>
    </citation>
    <scope>NUCLEOTIDE SEQUENCE [LARGE SCALE GENOMIC DNA]</scope>
</reference>
<evidence type="ECO:0000256" key="1">
    <source>
        <dbReference type="SAM" id="MobiDB-lite"/>
    </source>
</evidence>
<dbReference type="Proteomes" id="UP000299102">
    <property type="component" value="Unassembled WGS sequence"/>
</dbReference>
<keyword evidence="3" id="KW-1185">Reference proteome</keyword>
<dbReference type="EMBL" id="BGZK01002250">
    <property type="protein sequence ID" value="GBP92222.1"/>
    <property type="molecule type" value="Genomic_DNA"/>
</dbReference>
<feature type="region of interest" description="Disordered" evidence="1">
    <location>
        <begin position="143"/>
        <end position="166"/>
    </location>
</feature>
<dbReference type="AlphaFoldDB" id="A0A4C1ZXJ3"/>
<evidence type="ECO:0000313" key="3">
    <source>
        <dbReference type="Proteomes" id="UP000299102"/>
    </source>
</evidence>
<sequence>MDVAYALNEIYSGIYSTQEGTRSLTLDGYDINKLSISLPQTLYLAHTQAGKTELKAMGCGQERTGCPLPLKWLSWTMADRPVVLVNGCRATGTGPPSRRNSSAKAEPKFAKFVSKPPLGGGVRVSFGVGSRGYNPISVLIPTSDPTQTEENNIQFGPNAPDGGWIL</sequence>
<comment type="caution">
    <text evidence="2">The sequence shown here is derived from an EMBL/GenBank/DDBJ whole genome shotgun (WGS) entry which is preliminary data.</text>
</comment>
<feature type="compositionally biased region" description="Polar residues" evidence="1">
    <location>
        <begin position="143"/>
        <end position="155"/>
    </location>
</feature>
<name>A0A4C1ZXJ3_EUMVA</name>
<dbReference type="OrthoDB" id="9995375at2759"/>
<organism evidence="2 3">
    <name type="scientific">Eumeta variegata</name>
    <name type="common">Bagworm moth</name>
    <name type="synonym">Eumeta japonica</name>
    <dbReference type="NCBI Taxonomy" id="151549"/>
    <lineage>
        <taxon>Eukaryota</taxon>
        <taxon>Metazoa</taxon>
        <taxon>Ecdysozoa</taxon>
        <taxon>Arthropoda</taxon>
        <taxon>Hexapoda</taxon>
        <taxon>Insecta</taxon>
        <taxon>Pterygota</taxon>
        <taxon>Neoptera</taxon>
        <taxon>Endopterygota</taxon>
        <taxon>Lepidoptera</taxon>
        <taxon>Glossata</taxon>
        <taxon>Ditrysia</taxon>
        <taxon>Tineoidea</taxon>
        <taxon>Psychidae</taxon>
        <taxon>Oiketicinae</taxon>
        <taxon>Eumeta</taxon>
    </lineage>
</organism>
<gene>
    <name evidence="2" type="ORF">EVAR_84179_1</name>
</gene>